<feature type="transmembrane region" description="Helical" evidence="1">
    <location>
        <begin position="45"/>
        <end position="68"/>
    </location>
</feature>
<keyword evidence="1" id="KW-0472">Membrane</keyword>
<accession>A0A6M2DY57</accession>
<dbReference type="AlphaFoldDB" id="A0A6M2DY57"/>
<feature type="transmembrane region" description="Helical" evidence="1">
    <location>
        <begin position="12"/>
        <end position="33"/>
    </location>
</feature>
<dbReference type="GO" id="GO:0042765">
    <property type="term" value="C:GPI-anchor transamidase complex"/>
    <property type="evidence" value="ECO:0007669"/>
    <property type="project" value="InterPro"/>
</dbReference>
<keyword evidence="1" id="KW-1133">Transmembrane helix</keyword>
<keyword evidence="1" id="KW-0812">Transmembrane</keyword>
<dbReference type="EMBL" id="GIIL01007569">
    <property type="protein sequence ID" value="NOV51295.1"/>
    <property type="molecule type" value="Transcribed_RNA"/>
</dbReference>
<organism evidence="2">
    <name type="scientific">Xenopsylla cheopis</name>
    <name type="common">Oriental rat flea</name>
    <name type="synonym">Pulex cheopis</name>
    <dbReference type="NCBI Taxonomy" id="163159"/>
    <lineage>
        <taxon>Eukaryota</taxon>
        <taxon>Metazoa</taxon>
        <taxon>Ecdysozoa</taxon>
        <taxon>Arthropoda</taxon>
        <taxon>Hexapoda</taxon>
        <taxon>Insecta</taxon>
        <taxon>Pterygota</taxon>
        <taxon>Neoptera</taxon>
        <taxon>Endopterygota</taxon>
        <taxon>Siphonaptera</taxon>
        <taxon>Pulicidae</taxon>
        <taxon>Xenopsyllinae</taxon>
        <taxon>Xenopsylla</taxon>
    </lineage>
</organism>
<dbReference type="InterPro" id="IPR007246">
    <property type="entry name" value="Gaa1"/>
</dbReference>
<evidence type="ECO:0000313" key="2">
    <source>
        <dbReference type="EMBL" id="NOV51295.1"/>
    </source>
</evidence>
<dbReference type="Pfam" id="PF04114">
    <property type="entry name" value="Gaa1"/>
    <property type="match status" value="1"/>
</dbReference>
<protein>
    <submittedName>
        <fullName evidence="2">Putative product</fullName>
    </submittedName>
</protein>
<reference evidence="2" key="1">
    <citation type="submission" date="2020-03" db="EMBL/GenBank/DDBJ databases">
        <title>Transcriptomic Profiling of the Digestive Tract of the Rat Flea, Xenopsylla cheopis, Following Blood Feeding and Infection with Yersinia pestis.</title>
        <authorList>
            <person name="Bland D.M."/>
            <person name="Martens C.A."/>
            <person name="Virtaneva K."/>
            <person name="Kanakabandi K."/>
            <person name="Long D."/>
            <person name="Rosenke R."/>
            <person name="Saturday G.A."/>
            <person name="Hoyt F.H."/>
            <person name="Bruno D.P."/>
            <person name="Ribeiro J.M.C."/>
            <person name="Hinnebusch J."/>
        </authorList>
    </citation>
    <scope>NUCLEOTIDE SEQUENCE</scope>
</reference>
<feature type="transmembrane region" description="Helical" evidence="1">
    <location>
        <begin position="101"/>
        <end position="121"/>
    </location>
</feature>
<name>A0A6M2DY57_XENCH</name>
<sequence>MLELATLLLAVGMYNFSMAFLIGSIYIPLSTFLTPKNRLTRGSRLFWLLLQPLVLFSICIIISSFIYFPEETTSTILKRSYTAIKASITYGVVDSMIYGNWAFNMITAILVPNWLLFWIVYNTNPEIKCKND</sequence>
<proteinExistence type="predicted"/>
<evidence type="ECO:0000256" key="1">
    <source>
        <dbReference type="SAM" id="Phobius"/>
    </source>
</evidence>